<protein>
    <submittedName>
        <fullName evidence="1">Terpenoid synthase</fullName>
    </submittedName>
</protein>
<gene>
    <name evidence="1" type="ORF">PGRI_028690</name>
</gene>
<comment type="caution">
    <text evidence="1">The sequence shown here is derived from an EMBL/GenBank/DDBJ whole genome shotgun (WGS) entry which is preliminary data.</text>
</comment>
<dbReference type="SUPFAM" id="SSF48576">
    <property type="entry name" value="Terpenoid synthases"/>
    <property type="match status" value="1"/>
</dbReference>
<dbReference type="InterPro" id="IPR008949">
    <property type="entry name" value="Isoprenoid_synthase_dom_sf"/>
</dbReference>
<evidence type="ECO:0000313" key="1">
    <source>
        <dbReference type="EMBL" id="KXG48999.1"/>
    </source>
</evidence>
<dbReference type="Pfam" id="PF19086">
    <property type="entry name" value="Terpene_syn_C_2"/>
    <property type="match status" value="1"/>
</dbReference>
<organism evidence="1 2">
    <name type="scientific">Penicillium patulum</name>
    <name type="common">Penicillium griseofulvum</name>
    <dbReference type="NCBI Taxonomy" id="5078"/>
    <lineage>
        <taxon>Eukaryota</taxon>
        <taxon>Fungi</taxon>
        <taxon>Dikarya</taxon>
        <taxon>Ascomycota</taxon>
        <taxon>Pezizomycotina</taxon>
        <taxon>Eurotiomycetes</taxon>
        <taxon>Eurotiomycetidae</taxon>
        <taxon>Eurotiales</taxon>
        <taxon>Aspergillaceae</taxon>
        <taxon>Penicillium</taxon>
    </lineage>
</organism>
<keyword evidence="2" id="KW-1185">Reference proteome</keyword>
<proteinExistence type="predicted"/>
<dbReference type="AlphaFoldDB" id="A0A135LJ77"/>
<sequence length="272" mass="30895">MSEPAQRKSEAQAKIAAEFLRLDPTFGSWFLPFWRTWTKATEDIRKLEFASLDEYLKSRVVDVSGSWTLAILQWGTGIYLTPGEEKIIGPINYIAYAELALVNDLFSWEKEKAAYIKSGETIPVVNAVQIVMTSKMLTESAAKEVVRSELTVHEERFCQLRDQYKTTSNPSRSILRILELLEHAMAGNYVWSIRCPRYAKSDRNPYRDYIETFGSEKVPVISPQASIFESTSEATNCADTIEPKQLDMLAIEEKVLMKTSLGNDLQDEASSR</sequence>
<dbReference type="OrthoDB" id="6921389at2759"/>
<dbReference type="Gene3D" id="1.10.600.10">
    <property type="entry name" value="Farnesyl Diphosphate Synthase"/>
    <property type="match status" value="1"/>
</dbReference>
<dbReference type="EMBL" id="LHQR01000065">
    <property type="protein sequence ID" value="KXG48999.1"/>
    <property type="molecule type" value="Genomic_DNA"/>
</dbReference>
<dbReference type="Proteomes" id="UP000070168">
    <property type="component" value="Unassembled WGS sequence"/>
</dbReference>
<accession>A0A135LJ77</accession>
<dbReference type="GeneID" id="63705882"/>
<dbReference type="RefSeq" id="XP_040647535.1">
    <property type="nucleotide sequence ID" value="XM_040790582.1"/>
</dbReference>
<evidence type="ECO:0000313" key="2">
    <source>
        <dbReference type="Proteomes" id="UP000070168"/>
    </source>
</evidence>
<name>A0A135LJ77_PENPA</name>
<reference evidence="1 2" key="1">
    <citation type="journal article" date="2016" name="BMC Genomics">
        <title>Genome sequencing and secondary metabolism of the postharvest pathogen Penicillium griseofulvum.</title>
        <authorList>
            <person name="Banani H."/>
            <person name="Marcet-Houben M."/>
            <person name="Ballester A.R."/>
            <person name="Abbruscato P."/>
            <person name="Gonzalez-Candelas L."/>
            <person name="Gabaldon T."/>
            <person name="Spadaro D."/>
        </authorList>
    </citation>
    <scope>NUCLEOTIDE SEQUENCE [LARGE SCALE GENOMIC DNA]</scope>
    <source>
        <strain evidence="1 2">PG3</strain>
    </source>
</reference>
<dbReference type="STRING" id="5078.A0A135LJ77"/>